<gene>
    <name evidence="1" type="ORF">DWV06_12440</name>
</gene>
<proteinExistence type="predicted"/>
<comment type="caution">
    <text evidence="1">The sequence shown here is derived from an EMBL/GenBank/DDBJ whole genome shotgun (WGS) entry which is preliminary data.</text>
</comment>
<name>A0A371ATH6_9FIRM</name>
<accession>A0A371ATH6</accession>
<sequence>MEVLERAIERIKRGLQMAIDVQDERIVEELRITLVALEEKKEKESKQKPIRVKKAKEHQEKAGYKHRCPNCNCAVGYIERKKLYEECCQYCATCGQRLDWSENA</sequence>
<evidence type="ECO:0000313" key="1">
    <source>
        <dbReference type="EMBL" id="RDU22874.1"/>
    </source>
</evidence>
<evidence type="ECO:0000313" key="2">
    <source>
        <dbReference type="Proteomes" id="UP000255036"/>
    </source>
</evidence>
<protein>
    <submittedName>
        <fullName evidence="1">Uncharacterized protein</fullName>
    </submittedName>
</protein>
<keyword evidence="2" id="KW-1185">Reference proteome</keyword>
<dbReference type="Proteomes" id="UP000255036">
    <property type="component" value="Unassembled WGS sequence"/>
</dbReference>
<dbReference type="OrthoDB" id="2066614at2"/>
<dbReference type="AlphaFoldDB" id="A0A371ATH6"/>
<dbReference type="EMBL" id="QRCT01000035">
    <property type="protein sequence ID" value="RDU22874.1"/>
    <property type="molecule type" value="Genomic_DNA"/>
</dbReference>
<dbReference type="RefSeq" id="WP_115482525.1">
    <property type="nucleotide sequence ID" value="NZ_QRCT01000035.1"/>
</dbReference>
<organism evidence="1 2">
    <name type="scientific">Anaerosacchariphilus polymeriproducens</name>
    <dbReference type="NCBI Taxonomy" id="1812858"/>
    <lineage>
        <taxon>Bacteria</taxon>
        <taxon>Bacillati</taxon>
        <taxon>Bacillota</taxon>
        <taxon>Clostridia</taxon>
        <taxon>Lachnospirales</taxon>
        <taxon>Lachnospiraceae</taxon>
        <taxon>Anaerosacchariphilus</taxon>
    </lineage>
</organism>
<reference evidence="1 2" key="1">
    <citation type="submission" date="2018-07" db="EMBL/GenBank/DDBJ databases">
        <title>Anaerosacharophilus polymeroproducens gen. nov. sp. nov., an anaerobic bacterium isolated from salt field.</title>
        <authorList>
            <person name="Kim W."/>
            <person name="Yang S.-H."/>
            <person name="Oh J."/>
            <person name="Lee J.-H."/>
            <person name="Kwon K.K."/>
        </authorList>
    </citation>
    <scope>NUCLEOTIDE SEQUENCE [LARGE SCALE GENOMIC DNA]</scope>
    <source>
        <strain evidence="1 2">MCWD5</strain>
    </source>
</reference>